<dbReference type="EMBL" id="UYRR01035391">
    <property type="protein sequence ID" value="VDK64472.1"/>
    <property type="molecule type" value="Genomic_DNA"/>
</dbReference>
<name>A0A0M3J201_ANISI</name>
<evidence type="ECO:0000256" key="5">
    <source>
        <dbReference type="ARBA" id="ARBA00023065"/>
    </source>
</evidence>
<keyword evidence="7" id="KW-0066">ATP synthesis</keyword>
<dbReference type="EMBL" id="UYRR01001519">
    <property type="protein sequence ID" value="VDK18758.1"/>
    <property type="molecule type" value="Genomic_DNA"/>
</dbReference>
<evidence type="ECO:0000256" key="6">
    <source>
        <dbReference type="ARBA" id="ARBA00023136"/>
    </source>
</evidence>
<comment type="similarity">
    <text evidence="2">Belongs to the ATPase delta chain family.</text>
</comment>
<evidence type="ECO:0000256" key="11">
    <source>
        <dbReference type="ARBA" id="ARBA00078525"/>
    </source>
</evidence>
<evidence type="ECO:0000256" key="3">
    <source>
        <dbReference type="ARBA" id="ARBA00022448"/>
    </source>
</evidence>
<dbReference type="InterPro" id="IPR020781">
    <property type="entry name" value="ATPase_OSCP/d_CS"/>
</dbReference>
<evidence type="ECO:0000256" key="2">
    <source>
        <dbReference type="ARBA" id="ARBA00007046"/>
    </source>
</evidence>
<dbReference type="GO" id="GO:0016020">
    <property type="term" value="C:membrane"/>
    <property type="evidence" value="ECO:0007669"/>
    <property type="project" value="UniProtKB-SubCell"/>
</dbReference>
<dbReference type="NCBIfam" id="TIGR01145">
    <property type="entry name" value="ATP_synt_delta"/>
    <property type="match status" value="1"/>
</dbReference>
<keyword evidence="5" id="KW-0406">Ion transport</keyword>
<protein>
    <recommendedName>
        <fullName evidence="10">ATP synthase peripheral stalk subunit OSCP, mitochondrial</fullName>
    </recommendedName>
    <alternativeName>
        <fullName evidence="11">ATP synthase subunit O</fullName>
    </alternativeName>
    <alternativeName>
        <fullName evidence="8">Oligomycin sensitivity conferral protein</fullName>
    </alternativeName>
</protein>
<dbReference type="PRINTS" id="PR00125">
    <property type="entry name" value="ATPASEDELTA"/>
</dbReference>
<reference evidence="15 16" key="1">
    <citation type="submission" date="2017-02" db="UniProtKB">
        <authorList>
            <consortium name="WormBaseParasite"/>
        </authorList>
    </citation>
    <scope>IDENTIFICATION</scope>
</reference>
<dbReference type="Proteomes" id="UP000267096">
    <property type="component" value="Unassembled WGS sequence"/>
</dbReference>
<organism evidence="15">
    <name type="scientific">Anisakis simplex</name>
    <name type="common">Herring worm</name>
    <dbReference type="NCBI Taxonomy" id="6269"/>
    <lineage>
        <taxon>Eukaryota</taxon>
        <taxon>Metazoa</taxon>
        <taxon>Ecdysozoa</taxon>
        <taxon>Nematoda</taxon>
        <taxon>Chromadorea</taxon>
        <taxon>Rhabditida</taxon>
        <taxon>Spirurina</taxon>
        <taxon>Ascaridomorpha</taxon>
        <taxon>Ascaridoidea</taxon>
        <taxon>Anisakidae</taxon>
        <taxon>Anisakis</taxon>
        <taxon>Anisakis simplex complex</taxon>
    </lineage>
</organism>
<dbReference type="SUPFAM" id="SSF47928">
    <property type="entry name" value="N-terminal domain of the delta subunit of the F1F0-ATP synthase"/>
    <property type="match status" value="1"/>
</dbReference>
<dbReference type="InterPro" id="IPR000711">
    <property type="entry name" value="ATPase_OSCP/dsu"/>
</dbReference>
<evidence type="ECO:0000256" key="10">
    <source>
        <dbReference type="ARBA" id="ARBA00073432"/>
    </source>
</evidence>
<dbReference type="PROSITE" id="PS00389">
    <property type="entry name" value="ATPASE_DELTA"/>
    <property type="match status" value="1"/>
</dbReference>
<proteinExistence type="inferred from homology"/>
<comment type="subcellular location">
    <subcellularLocation>
        <location evidence="1">Membrane</location>
    </subcellularLocation>
</comment>
<dbReference type="WBParaSite" id="ASIM_0000155501-mRNA-1">
    <property type="protein sequence ID" value="ASIM_0000155501-mRNA-1"/>
    <property type="gene ID" value="ASIM_0000155501"/>
</dbReference>
<evidence type="ECO:0000256" key="4">
    <source>
        <dbReference type="ARBA" id="ARBA00022781"/>
    </source>
</evidence>
<keyword evidence="14" id="KW-1185">Reference proteome</keyword>
<evidence type="ECO:0000256" key="8">
    <source>
        <dbReference type="ARBA" id="ARBA00033369"/>
    </source>
</evidence>
<dbReference type="GO" id="GO:0046933">
    <property type="term" value="F:proton-transporting ATP synthase activity, rotational mechanism"/>
    <property type="evidence" value="ECO:0007669"/>
    <property type="project" value="InterPro"/>
</dbReference>
<evidence type="ECO:0000313" key="16">
    <source>
        <dbReference type="WBParaSite" id="ASIM_0001896201-mRNA-1"/>
    </source>
</evidence>
<reference evidence="12 14" key="2">
    <citation type="submission" date="2018-11" db="EMBL/GenBank/DDBJ databases">
        <authorList>
            <consortium name="Pathogen Informatics"/>
        </authorList>
    </citation>
    <scope>NUCLEOTIDE SEQUENCE [LARGE SCALE GENOMIC DNA]</scope>
</reference>
<evidence type="ECO:0000313" key="14">
    <source>
        <dbReference type="Proteomes" id="UP000267096"/>
    </source>
</evidence>
<dbReference type="AlphaFoldDB" id="A0A0M3J201"/>
<dbReference type="InterPro" id="IPR026015">
    <property type="entry name" value="ATP_synth_OSCP/delta_N_sf"/>
</dbReference>
<evidence type="ECO:0000313" key="13">
    <source>
        <dbReference type="EMBL" id="VDK64472.1"/>
    </source>
</evidence>
<comment type="subunit">
    <text evidence="9">Component of the ATP synthase complex composed at least of ATP5F1A/subunit alpha, ATP5F1B/subunit beta, ATP5MC1/subunit c (homooctomer), MT-ATP6/subunit a, MT-ATP8/subunit 8, ATP5ME/subunit e, ATP5MF/subunit f, ATP5MG/subunit g, ATP5MK/subunit k, ATP5MJ/subunit j, ATP5F1C/subunit gamma, ATP5F1D/subunit delta, ATP5F1E/subunit epsilon, ATP5PF/subunit F6, ATP5PB/subunit b, ATP5PD/subunit d, ATP5PO/subunit OSCP. ATP synthase complex consists of a soluble F(1) head domain (subunits alpha(3) and beta(3)) - the catalytic core - and a membrane F(0) domain - the membrane proton channel (subunits c, a, 8, e, f, g, k and j). These two domains are linked by a central stalk (subunits gamma, delta, and epsilon) rotating inside the F1 region and a stationary peripheral stalk (subunits F6, b, d, and OSCP).</text>
</comment>
<sequence>MKLLKNTSILVLMAENGRLKKLDAVLNTFEAIMHAHRGELFVQITTAAPLTKSQETSLNEALKKFAKAGETLHVTTVINPEIIGGLIVNIGDRYVDMSIASKIKKYELALRAAV</sequence>
<evidence type="ECO:0000313" key="15">
    <source>
        <dbReference type="WBParaSite" id="ASIM_0000155501-mRNA-1"/>
    </source>
</evidence>
<keyword evidence="3" id="KW-0813">Transport</keyword>
<dbReference type="WBParaSite" id="ASIM_0001896201-mRNA-1">
    <property type="protein sequence ID" value="ASIM_0001896201-mRNA-1"/>
    <property type="gene ID" value="ASIM_0001896201"/>
</dbReference>
<keyword evidence="4" id="KW-0375">Hydrogen ion transport</keyword>
<accession>A0A0M3J201</accession>
<evidence type="ECO:0000256" key="9">
    <source>
        <dbReference type="ARBA" id="ARBA00064647"/>
    </source>
</evidence>
<evidence type="ECO:0000256" key="1">
    <source>
        <dbReference type="ARBA" id="ARBA00004370"/>
    </source>
</evidence>
<dbReference type="OrthoDB" id="1262810at2759"/>
<evidence type="ECO:0000313" key="12">
    <source>
        <dbReference type="EMBL" id="VDK18758.1"/>
    </source>
</evidence>
<dbReference type="PANTHER" id="PTHR11910">
    <property type="entry name" value="ATP SYNTHASE DELTA CHAIN"/>
    <property type="match status" value="1"/>
</dbReference>
<gene>
    <name evidence="12" type="ORF">ASIM_LOCUS1434</name>
    <name evidence="13" type="ORF">ASIM_LOCUS18359</name>
</gene>
<keyword evidence="6" id="KW-0472">Membrane</keyword>
<dbReference type="Pfam" id="PF00213">
    <property type="entry name" value="OSCP"/>
    <property type="match status" value="1"/>
</dbReference>
<evidence type="ECO:0000256" key="7">
    <source>
        <dbReference type="ARBA" id="ARBA00023310"/>
    </source>
</evidence>